<accession>A0AAW0AHU0</accession>
<evidence type="ECO:0000256" key="1">
    <source>
        <dbReference type="SAM" id="Phobius"/>
    </source>
</evidence>
<evidence type="ECO:0000313" key="3">
    <source>
        <dbReference type="Proteomes" id="UP001362999"/>
    </source>
</evidence>
<keyword evidence="1" id="KW-0812">Transmembrane</keyword>
<sequence>MASRPPRLSLFQATAPQHVTLSSIPAPLSLLVDPPHSGRSPLRSGLSAPSPHAPPTPIPFRLADLPLSVLRIAPSLLRLDSDMIPSSIICTLSLDARVIALSNHASLSSTKNTIVPHDSGHFKLPPTPCHPTFDFLPSLIVFFSSALPAPRLLSTTVSLCPRVLRIFYVWCTSSVSPLSTQSFQLPKSPPLSKYYCLTFPILDAPLPHPYSHFHSSPFPIRIPTPSLIAIVALFRPPDFHTFPARISHFTLVPAATVIVVTMPFLFLPFLDTGIAVLLLLPLHMPSFTSCHRSAFPHAPNHFPLARPTFSMYLMHHSLSMKALVVSCVYTW</sequence>
<keyword evidence="1" id="KW-0472">Membrane</keyword>
<organism evidence="2 3">
    <name type="scientific">Favolaschia claudopus</name>
    <dbReference type="NCBI Taxonomy" id="2862362"/>
    <lineage>
        <taxon>Eukaryota</taxon>
        <taxon>Fungi</taxon>
        <taxon>Dikarya</taxon>
        <taxon>Basidiomycota</taxon>
        <taxon>Agaricomycotina</taxon>
        <taxon>Agaricomycetes</taxon>
        <taxon>Agaricomycetidae</taxon>
        <taxon>Agaricales</taxon>
        <taxon>Marasmiineae</taxon>
        <taxon>Mycenaceae</taxon>
        <taxon>Favolaschia</taxon>
    </lineage>
</organism>
<protein>
    <submittedName>
        <fullName evidence="2">Uncharacterized protein</fullName>
    </submittedName>
</protein>
<dbReference type="AlphaFoldDB" id="A0AAW0AHU0"/>
<dbReference type="EMBL" id="JAWWNJ010000064">
    <property type="protein sequence ID" value="KAK7012613.1"/>
    <property type="molecule type" value="Genomic_DNA"/>
</dbReference>
<gene>
    <name evidence="2" type="ORF">R3P38DRAFT_3279585</name>
</gene>
<comment type="caution">
    <text evidence="2">The sequence shown here is derived from an EMBL/GenBank/DDBJ whole genome shotgun (WGS) entry which is preliminary data.</text>
</comment>
<feature type="transmembrane region" description="Helical" evidence="1">
    <location>
        <begin position="254"/>
        <end position="282"/>
    </location>
</feature>
<proteinExistence type="predicted"/>
<keyword evidence="3" id="KW-1185">Reference proteome</keyword>
<evidence type="ECO:0000313" key="2">
    <source>
        <dbReference type="EMBL" id="KAK7012613.1"/>
    </source>
</evidence>
<reference evidence="2 3" key="1">
    <citation type="journal article" date="2024" name="J Genomics">
        <title>Draft genome sequencing and assembly of Favolaschia claudopus CIRM-BRFM 2984 isolated from oak limbs.</title>
        <authorList>
            <person name="Navarro D."/>
            <person name="Drula E."/>
            <person name="Chaduli D."/>
            <person name="Cazenave R."/>
            <person name="Ahrendt S."/>
            <person name="Wang J."/>
            <person name="Lipzen A."/>
            <person name="Daum C."/>
            <person name="Barry K."/>
            <person name="Grigoriev I.V."/>
            <person name="Favel A."/>
            <person name="Rosso M.N."/>
            <person name="Martin F."/>
        </authorList>
    </citation>
    <scope>NUCLEOTIDE SEQUENCE [LARGE SCALE GENOMIC DNA]</scope>
    <source>
        <strain evidence="2 3">CIRM-BRFM 2984</strain>
    </source>
</reference>
<name>A0AAW0AHU0_9AGAR</name>
<keyword evidence="1" id="KW-1133">Transmembrane helix</keyword>
<dbReference type="Proteomes" id="UP001362999">
    <property type="component" value="Unassembled WGS sequence"/>
</dbReference>